<dbReference type="OrthoDB" id="66881at2759"/>
<keyword evidence="4" id="KW-0521">NADP</keyword>
<dbReference type="Pfam" id="PF00743">
    <property type="entry name" value="FMO-like"/>
    <property type="match status" value="1"/>
</dbReference>
<dbReference type="InterPro" id="IPR000960">
    <property type="entry name" value="Flavin_mOase"/>
</dbReference>
<dbReference type="OMA" id="HYLKVWG"/>
<comment type="similarity">
    <text evidence="1">Belongs to the FMO family.</text>
</comment>
<organism evidence="6 7">
    <name type="scientific">Trichophyton interdigitale (strain MR816)</name>
    <dbReference type="NCBI Taxonomy" id="1215338"/>
    <lineage>
        <taxon>Eukaryota</taxon>
        <taxon>Fungi</taxon>
        <taxon>Dikarya</taxon>
        <taxon>Ascomycota</taxon>
        <taxon>Pezizomycotina</taxon>
        <taxon>Eurotiomycetes</taxon>
        <taxon>Eurotiomycetidae</taxon>
        <taxon>Onygenales</taxon>
        <taxon>Arthrodermataceae</taxon>
        <taxon>Trichophyton</taxon>
    </lineage>
</organism>
<dbReference type="PIRSF" id="PIRSF000332">
    <property type="entry name" value="FMO"/>
    <property type="match status" value="1"/>
</dbReference>
<reference evidence="6 7" key="1">
    <citation type="submission" date="2014-02" db="EMBL/GenBank/DDBJ databases">
        <title>The Genome Sequence of Trichophyton interdigitale MR816.</title>
        <authorList>
            <consortium name="The Broad Institute Genomics Platform"/>
            <person name="Cuomo C.A."/>
            <person name="White T.C."/>
            <person name="Graser Y."/>
            <person name="Martinez-Rossi N."/>
            <person name="Heitman J."/>
            <person name="Young S.K."/>
            <person name="Zeng Q."/>
            <person name="Gargeya S."/>
            <person name="Abouelleil A."/>
            <person name="Alvarado L."/>
            <person name="Chapman S.B."/>
            <person name="Gainer-Dewar J."/>
            <person name="Goldberg J."/>
            <person name="Griggs A."/>
            <person name="Gujja S."/>
            <person name="Hansen M."/>
            <person name="Howarth C."/>
            <person name="Imamovic A."/>
            <person name="Larimer J."/>
            <person name="Martinez D."/>
            <person name="Murphy C."/>
            <person name="Pearson M.D."/>
            <person name="Persinoti G."/>
            <person name="Poon T."/>
            <person name="Priest M."/>
            <person name="Roberts A.D."/>
            <person name="Saif S."/>
            <person name="Shea T.D."/>
            <person name="Sykes S.N."/>
            <person name="Wortman J."/>
            <person name="Nusbaum C."/>
            <person name="Birren B."/>
        </authorList>
    </citation>
    <scope>NUCLEOTIDE SEQUENCE [LARGE SCALE GENOMIC DNA]</scope>
    <source>
        <strain evidence="6 7">MR816</strain>
    </source>
</reference>
<sequence length="528" mass="59346">MSEKAPTVAVLGLGALGLVSMKNLLEEGFNVTGFDRNSYVGGLWHYNEENKNISVLPTTVTNGSKHRGSFTDFPFPDDTPDFPTASHMAKYLASYAEHFQVMPHVCLSTNIHRASWNEMKHKWEIEISPVGNEDQKTVQEFDKVIHALGPDQVPNIPKVAGMEKFKGGVQHSVTFKSADDYAGKRVLVVGFGNTAADVTGLLADVAEKVYVSHRHGAIVLPRWVDGKPVDHVRTYRKGWMLGMMSRYTPGLWKQVMDSVIVGLRNRLYDLKPEWQLDPAPSFSQQRPIISDNLIDNLSSGRVISLPPIRHVCDGTTIEMTDGTVIEVDSIVWCTGYTVDYSMLGKSDPTIYDQKDACEMSNGRKMPRLYQNVISLQHPESLAFMGNLSFMNPAFLMFDLASMAVAQLWKGTSRLPSKAEMNRQVDEQFKWIANLSNNSRVTPGLTKGVDWLEWVDEAAGLGMGANLGYGWQGWTFWLMDRELCSMVMDGLLLPFHYRLFNAGKRKPWAGARENIVKMNKELRAKNWYP</sequence>
<keyword evidence="7" id="KW-1185">Reference proteome</keyword>
<dbReference type="GO" id="GO:0050661">
    <property type="term" value="F:NADP binding"/>
    <property type="evidence" value="ECO:0007669"/>
    <property type="project" value="InterPro"/>
</dbReference>
<evidence type="ECO:0000256" key="2">
    <source>
        <dbReference type="ARBA" id="ARBA00022630"/>
    </source>
</evidence>
<dbReference type="InterPro" id="IPR020946">
    <property type="entry name" value="Flavin_mOase-like"/>
</dbReference>
<proteinExistence type="inferred from homology"/>
<dbReference type="Gene3D" id="3.50.50.60">
    <property type="entry name" value="FAD/NAD(P)-binding domain"/>
    <property type="match status" value="1"/>
</dbReference>
<keyword evidence="2" id="KW-0285">Flavoprotein</keyword>
<dbReference type="Proteomes" id="UP000024533">
    <property type="component" value="Unassembled WGS sequence"/>
</dbReference>
<evidence type="ECO:0000256" key="3">
    <source>
        <dbReference type="ARBA" id="ARBA00022827"/>
    </source>
</evidence>
<keyword evidence="5" id="KW-0560">Oxidoreductase</keyword>
<dbReference type="GO" id="GO:0050660">
    <property type="term" value="F:flavin adenine dinucleotide binding"/>
    <property type="evidence" value="ECO:0007669"/>
    <property type="project" value="InterPro"/>
</dbReference>
<protein>
    <submittedName>
        <fullName evidence="6">Uncharacterized protein</fullName>
    </submittedName>
</protein>
<evidence type="ECO:0000256" key="1">
    <source>
        <dbReference type="ARBA" id="ARBA00009183"/>
    </source>
</evidence>
<dbReference type="STRING" id="1215338.A0A059JAF4"/>
<dbReference type="PRINTS" id="PR00370">
    <property type="entry name" value="FMOXYGENASE"/>
</dbReference>
<dbReference type="InterPro" id="IPR036188">
    <property type="entry name" value="FAD/NAD-bd_sf"/>
</dbReference>
<evidence type="ECO:0000256" key="5">
    <source>
        <dbReference type="ARBA" id="ARBA00023002"/>
    </source>
</evidence>
<accession>A0A059JAF4</accession>
<dbReference type="SUPFAM" id="SSF51905">
    <property type="entry name" value="FAD/NAD(P)-binding domain"/>
    <property type="match status" value="2"/>
</dbReference>
<dbReference type="PANTHER" id="PTHR23023">
    <property type="entry name" value="DIMETHYLANILINE MONOOXYGENASE"/>
    <property type="match status" value="1"/>
</dbReference>
<dbReference type="InterPro" id="IPR050346">
    <property type="entry name" value="FMO-like"/>
</dbReference>
<gene>
    <name evidence="6" type="ORF">H109_03663</name>
</gene>
<dbReference type="HOGENOM" id="CLU_006909_8_1_1"/>
<dbReference type="AlphaFoldDB" id="A0A059JAF4"/>
<evidence type="ECO:0000256" key="4">
    <source>
        <dbReference type="ARBA" id="ARBA00022857"/>
    </source>
</evidence>
<name>A0A059JAF4_TRIIM</name>
<keyword evidence="3" id="KW-0274">FAD</keyword>
<evidence type="ECO:0000313" key="7">
    <source>
        <dbReference type="Proteomes" id="UP000024533"/>
    </source>
</evidence>
<comment type="caution">
    <text evidence="6">The sequence shown here is derived from an EMBL/GenBank/DDBJ whole genome shotgun (WGS) entry which is preliminary data.</text>
</comment>
<dbReference type="EMBL" id="AOKY01000257">
    <property type="protein sequence ID" value="KDB24467.1"/>
    <property type="molecule type" value="Genomic_DNA"/>
</dbReference>
<dbReference type="GO" id="GO:0004499">
    <property type="term" value="F:N,N-dimethylaniline monooxygenase activity"/>
    <property type="evidence" value="ECO:0007669"/>
    <property type="project" value="InterPro"/>
</dbReference>
<evidence type="ECO:0000313" key="6">
    <source>
        <dbReference type="EMBL" id="KDB24467.1"/>
    </source>
</evidence>